<accession>A0A841XV10</accession>
<dbReference type="Proteomes" id="UP000543379">
    <property type="component" value="Unassembled WGS sequence"/>
</dbReference>
<dbReference type="PROSITE" id="PS51257">
    <property type="entry name" value="PROKAR_LIPOPROTEIN"/>
    <property type="match status" value="1"/>
</dbReference>
<evidence type="ECO:0000313" key="1">
    <source>
        <dbReference type="EMBL" id="MBC1316606.1"/>
    </source>
</evidence>
<dbReference type="AlphaFoldDB" id="A0A841XV10"/>
<dbReference type="EMBL" id="JAAROV010000002">
    <property type="protein sequence ID" value="MBC1316606.1"/>
    <property type="molecule type" value="Genomic_DNA"/>
</dbReference>
<sequence length="47" mass="5336">MSYLRRSAIWGSFAAVGCYVFEWITVEEAIMALLFWVVMAVCGSDKK</sequence>
<gene>
    <name evidence="1" type="ORF">HB811_07465</name>
</gene>
<protein>
    <recommendedName>
        <fullName evidence="3">Lipoprotein</fullName>
    </recommendedName>
</protein>
<name>A0A841XV10_9LIST</name>
<organism evidence="1 2">
    <name type="scientific">Listeria booriae</name>
    <dbReference type="NCBI Taxonomy" id="1552123"/>
    <lineage>
        <taxon>Bacteria</taxon>
        <taxon>Bacillati</taxon>
        <taxon>Bacillota</taxon>
        <taxon>Bacilli</taxon>
        <taxon>Bacillales</taxon>
        <taxon>Listeriaceae</taxon>
        <taxon>Listeria</taxon>
    </lineage>
</organism>
<evidence type="ECO:0000313" key="2">
    <source>
        <dbReference type="Proteomes" id="UP000543379"/>
    </source>
</evidence>
<dbReference type="RefSeq" id="WP_185382235.1">
    <property type="nucleotide sequence ID" value="NZ_JAAROV010000002.1"/>
</dbReference>
<reference evidence="1 2" key="1">
    <citation type="submission" date="2020-03" db="EMBL/GenBank/DDBJ databases">
        <title>Soil Listeria distribution.</title>
        <authorList>
            <person name="Liao J."/>
            <person name="Wiedmann M."/>
        </authorList>
    </citation>
    <scope>NUCLEOTIDE SEQUENCE [LARGE SCALE GENOMIC DNA]</scope>
    <source>
        <strain evidence="1 2">FSL L7-1816</strain>
    </source>
</reference>
<evidence type="ECO:0008006" key="3">
    <source>
        <dbReference type="Google" id="ProtNLM"/>
    </source>
</evidence>
<comment type="caution">
    <text evidence="1">The sequence shown here is derived from an EMBL/GenBank/DDBJ whole genome shotgun (WGS) entry which is preliminary data.</text>
</comment>
<proteinExistence type="predicted"/>